<protein>
    <submittedName>
        <fullName evidence="3">Uncharacterized protein</fullName>
    </submittedName>
</protein>
<sequence>MAAAAGCTAALLAASPALADTSQVSASALNITLLGGSVASSGTFTANNTDGGSETTTGDSSPLLSVLGSQNVITAGVLGQYGTALFGGVSRGCAGLLGTGGEFVVGADGTCTVDNGAEVDLVLGVVAGATIALTADAIYATCEATSAPTADGAASLVNARITSTVLGIETTLLNLSPNPAQNTGLTLPGLLNVVLNAQTSSGPGQIDVTALQIEAISGLLVSLDVGNVVCGPNAIAPPIPVIPLAGAPIAAGTLGLVAVGGFLRHRSRREAAIRS</sequence>
<keyword evidence="1" id="KW-0472">Membrane</keyword>
<gene>
    <name evidence="3" type="ORF">Pen02_34340</name>
</gene>
<dbReference type="EMBL" id="BONW01000016">
    <property type="protein sequence ID" value="GIG88498.1"/>
    <property type="molecule type" value="Genomic_DNA"/>
</dbReference>
<feature type="chain" id="PRO_5045237167" evidence="2">
    <location>
        <begin position="20"/>
        <end position="275"/>
    </location>
</feature>
<keyword evidence="4" id="KW-1185">Reference proteome</keyword>
<dbReference type="RefSeq" id="WP_275413585.1">
    <property type="nucleotide sequence ID" value="NZ_BONW01000016.1"/>
</dbReference>
<dbReference type="NCBIfam" id="NF040603">
    <property type="entry name" value="choice_anch_P"/>
    <property type="match status" value="1"/>
</dbReference>
<keyword evidence="2" id="KW-0732">Signal</keyword>
<organism evidence="3 4">
    <name type="scientific">Plantactinospora endophytica</name>
    <dbReference type="NCBI Taxonomy" id="673535"/>
    <lineage>
        <taxon>Bacteria</taxon>
        <taxon>Bacillati</taxon>
        <taxon>Actinomycetota</taxon>
        <taxon>Actinomycetes</taxon>
        <taxon>Micromonosporales</taxon>
        <taxon>Micromonosporaceae</taxon>
        <taxon>Plantactinospora</taxon>
    </lineage>
</organism>
<evidence type="ECO:0000313" key="4">
    <source>
        <dbReference type="Proteomes" id="UP000646749"/>
    </source>
</evidence>
<dbReference type="Proteomes" id="UP000646749">
    <property type="component" value="Unassembled WGS sequence"/>
</dbReference>
<accession>A0ABQ4E1B3</accession>
<feature type="transmembrane region" description="Helical" evidence="1">
    <location>
        <begin position="241"/>
        <end position="263"/>
    </location>
</feature>
<evidence type="ECO:0000313" key="3">
    <source>
        <dbReference type="EMBL" id="GIG88498.1"/>
    </source>
</evidence>
<comment type="caution">
    <text evidence="3">The sequence shown here is derived from an EMBL/GenBank/DDBJ whole genome shotgun (WGS) entry which is preliminary data.</text>
</comment>
<name>A0ABQ4E1B3_9ACTN</name>
<evidence type="ECO:0000256" key="2">
    <source>
        <dbReference type="SAM" id="SignalP"/>
    </source>
</evidence>
<feature type="signal peptide" evidence="2">
    <location>
        <begin position="1"/>
        <end position="19"/>
    </location>
</feature>
<evidence type="ECO:0000256" key="1">
    <source>
        <dbReference type="SAM" id="Phobius"/>
    </source>
</evidence>
<keyword evidence="1" id="KW-0812">Transmembrane</keyword>
<reference evidence="3 4" key="1">
    <citation type="submission" date="2021-01" db="EMBL/GenBank/DDBJ databases">
        <title>Whole genome shotgun sequence of Plantactinospora endophytica NBRC 110450.</title>
        <authorList>
            <person name="Komaki H."/>
            <person name="Tamura T."/>
        </authorList>
    </citation>
    <scope>NUCLEOTIDE SEQUENCE [LARGE SCALE GENOMIC DNA]</scope>
    <source>
        <strain evidence="3 4">NBRC 110450</strain>
    </source>
</reference>
<proteinExistence type="predicted"/>
<keyword evidence="1" id="KW-1133">Transmembrane helix</keyword>